<accession>A0A117NHU6</accession>
<protein>
    <submittedName>
        <fullName evidence="1">Uncharacterized protein</fullName>
    </submittedName>
</protein>
<sequence>MVQQPKVQMRLLIIRHYYLSLFESSPFVPLLPRNITMRIPIPLLHITMWIQCGSDPVASFPKPRKKYGLISTLPV</sequence>
<dbReference type="EMBL" id="LKAM01000004">
    <property type="protein sequence ID" value="KUM48950.1"/>
    <property type="molecule type" value="Genomic_DNA"/>
</dbReference>
<evidence type="ECO:0000313" key="1">
    <source>
        <dbReference type="EMBL" id="KUM48950.1"/>
    </source>
</evidence>
<reference evidence="1" key="1">
    <citation type="journal article" date="2015" name="Genome Biol. Evol.">
        <title>Organellar Genomes of White Spruce (Picea glauca): Assembly and Annotation.</title>
        <authorList>
            <person name="Jackman S.D."/>
            <person name="Warren R.L."/>
            <person name="Gibb E.A."/>
            <person name="Vandervalk B.P."/>
            <person name="Mohamadi H."/>
            <person name="Chu J."/>
            <person name="Raymond A."/>
            <person name="Pleasance S."/>
            <person name="Coope R."/>
            <person name="Wildung M.R."/>
            <person name="Ritland C.E."/>
            <person name="Bousquet J."/>
            <person name="Jones S.J."/>
            <person name="Bohlmann J."/>
            <person name="Birol I."/>
        </authorList>
    </citation>
    <scope>NUCLEOTIDE SEQUENCE [LARGE SCALE GENOMIC DNA]</scope>
    <source>
        <tissue evidence="1">Flushing bud</tissue>
    </source>
</reference>
<dbReference type="AlphaFoldDB" id="A0A117NHU6"/>
<keyword evidence="1" id="KW-0496">Mitochondrion</keyword>
<geneLocation type="mitochondrion" evidence="1"/>
<name>A0A117NHU6_PICGL</name>
<proteinExistence type="predicted"/>
<gene>
    <name evidence="1" type="ORF">ABT39_MTgene4286</name>
</gene>
<comment type="caution">
    <text evidence="1">The sequence shown here is derived from an EMBL/GenBank/DDBJ whole genome shotgun (WGS) entry which is preliminary data.</text>
</comment>
<organism evidence="1">
    <name type="scientific">Picea glauca</name>
    <name type="common">White spruce</name>
    <name type="synonym">Pinus glauca</name>
    <dbReference type="NCBI Taxonomy" id="3330"/>
    <lineage>
        <taxon>Eukaryota</taxon>
        <taxon>Viridiplantae</taxon>
        <taxon>Streptophyta</taxon>
        <taxon>Embryophyta</taxon>
        <taxon>Tracheophyta</taxon>
        <taxon>Spermatophyta</taxon>
        <taxon>Pinopsida</taxon>
        <taxon>Pinidae</taxon>
        <taxon>Conifers I</taxon>
        <taxon>Pinales</taxon>
        <taxon>Pinaceae</taxon>
        <taxon>Picea</taxon>
    </lineage>
</organism>